<proteinExistence type="predicted"/>
<name>A0A1A6GIZ8_NEOLE</name>
<keyword evidence="2" id="KW-1185">Reference proteome</keyword>
<dbReference type="EMBL" id="LZPO01088445">
    <property type="protein sequence ID" value="OBS65844.1"/>
    <property type="molecule type" value="Genomic_DNA"/>
</dbReference>
<gene>
    <name evidence="1" type="ORF">A6R68_05618</name>
</gene>
<dbReference type="STRING" id="56216.A0A1A6GIZ8"/>
<evidence type="ECO:0000313" key="2">
    <source>
        <dbReference type="Proteomes" id="UP000092124"/>
    </source>
</evidence>
<feature type="non-terminal residue" evidence="1">
    <location>
        <position position="104"/>
    </location>
</feature>
<dbReference type="GO" id="GO:0008295">
    <property type="term" value="P:spermidine biosynthetic process"/>
    <property type="evidence" value="ECO:0007669"/>
    <property type="project" value="InterPro"/>
</dbReference>
<evidence type="ECO:0000313" key="1">
    <source>
        <dbReference type="EMBL" id="OBS65844.1"/>
    </source>
</evidence>
<dbReference type="GO" id="GO:0004014">
    <property type="term" value="F:adenosylmethionine decarboxylase activity"/>
    <property type="evidence" value="ECO:0007669"/>
    <property type="project" value="InterPro"/>
</dbReference>
<dbReference type="Proteomes" id="UP000092124">
    <property type="component" value="Unassembled WGS sequence"/>
</dbReference>
<dbReference type="AlphaFoldDB" id="A0A1A6GIZ8"/>
<dbReference type="OrthoDB" id="10620509at2759"/>
<dbReference type="SUPFAM" id="SSF56276">
    <property type="entry name" value="S-adenosylmethionine decarboxylase"/>
    <property type="match status" value="1"/>
</dbReference>
<organism evidence="1 2">
    <name type="scientific">Neotoma lepida</name>
    <name type="common">Desert woodrat</name>
    <dbReference type="NCBI Taxonomy" id="56216"/>
    <lineage>
        <taxon>Eukaryota</taxon>
        <taxon>Metazoa</taxon>
        <taxon>Chordata</taxon>
        <taxon>Craniata</taxon>
        <taxon>Vertebrata</taxon>
        <taxon>Euteleostomi</taxon>
        <taxon>Mammalia</taxon>
        <taxon>Eutheria</taxon>
        <taxon>Euarchontoglires</taxon>
        <taxon>Glires</taxon>
        <taxon>Rodentia</taxon>
        <taxon>Myomorpha</taxon>
        <taxon>Muroidea</taxon>
        <taxon>Cricetidae</taxon>
        <taxon>Neotominae</taxon>
        <taxon>Neotoma</taxon>
    </lineage>
</organism>
<sequence>MVTTNLEYWLTWSPLPNTQQQEVPKSRLDSTLKGPSSLCRAVFSKCCFSVLTSSSRANHWDVSGLPLLSSSHVTLGEWVERAQQLQDINSLLWTNMAVPSVAEF</sequence>
<accession>A0A1A6GIZ8</accession>
<comment type="caution">
    <text evidence="1">The sequence shown here is derived from an EMBL/GenBank/DDBJ whole genome shotgun (WGS) entry which is preliminary data.</text>
</comment>
<dbReference type="InterPro" id="IPR016067">
    <property type="entry name" value="S-AdoMet_deCO2ase_core"/>
</dbReference>
<reference evidence="1 2" key="1">
    <citation type="submission" date="2016-06" db="EMBL/GenBank/DDBJ databases">
        <title>The Draft Genome Sequence and Annotation of the Desert Woodrat Neotoma lepida.</title>
        <authorList>
            <person name="Campbell M."/>
            <person name="Oakeson K.F."/>
            <person name="Yandell M."/>
            <person name="Halpert J.R."/>
            <person name="Dearing D."/>
        </authorList>
    </citation>
    <scope>NUCLEOTIDE SEQUENCE [LARGE SCALE GENOMIC DNA]</scope>
    <source>
        <strain evidence="1">417</strain>
        <tissue evidence="1">Liver</tissue>
    </source>
</reference>
<protein>
    <submittedName>
        <fullName evidence="1">Uncharacterized protein</fullName>
    </submittedName>
</protein>